<reference evidence="1 2" key="1">
    <citation type="submission" date="2024-04" db="EMBL/GenBank/DDBJ databases">
        <title>Defined microbial consortia suppress multidrug-resistant proinflammatory Enterobacteriaceae via ecological control.</title>
        <authorList>
            <person name="Furuichi M."/>
            <person name="Kawaguchi T."/>
            <person name="Pust M."/>
            <person name="Yasuma K."/>
            <person name="Plichta D."/>
            <person name="Hasegawa N."/>
            <person name="Ohya T."/>
            <person name="Bhattarai S."/>
            <person name="Sasajima S."/>
            <person name="Aoto Y."/>
            <person name="Tuganbaev T."/>
            <person name="Yaginuma M."/>
            <person name="Ueda M."/>
            <person name="Okahashi N."/>
            <person name="Amafuji K."/>
            <person name="Kiridooshi Y."/>
            <person name="Sugita K."/>
            <person name="Strazar M."/>
            <person name="Skelly A."/>
            <person name="Suda W."/>
            <person name="Hattori M."/>
            <person name="Nakamoto N."/>
            <person name="Caballero S."/>
            <person name="Norman J."/>
            <person name="Olle B."/>
            <person name="Tanoue T."/>
            <person name="Arita M."/>
            <person name="Bucci V."/>
            <person name="Atarashi K."/>
            <person name="Xavier R."/>
            <person name="Honda K."/>
        </authorList>
    </citation>
    <scope>NUCLEOTIDE SEQUENCE [LARGE SCALE GENOMIC DNA]</scope>
    <source>
        <strain evidence="2">f13</strain>
    </source>
</reference>
<evidence type="ECO:0000313" key="1">
    <source>
        <dbReference type="EMBL" id="GAA6267965.1"/>
    </source>
</evidence>
<protein>
    <submittedName>
        <fullName evidence="1">Uncharacterized protein</fullName>
    </submittedName>
</protein>
<name>A0ABQ0AVB1_9FIRM</name>
<dbReference type="Proteomes" id="UP001600894">
    <property type="component" value="Unassembled WGS sequence"/>
</dbReference>
<dbReference type="EMBL" id="BAABXL010000001">
    <property type="protein sequence ID" value="GAA6267965.1"/>
    <property type="molecule type" value="Genomic_DNA"/>
</dbReference>
<proteinExistence type="predicted"/>
<accession>A0ABQ0AVB1</accession>
<comment type="caution">
    <text evidence="1">The sequence shown here is derived from an EMBL/GenBank/DDBJ whole genome shotgun (WGS) entry which is preliminary data.</text>
</comment>
<evidence type="ECO:0000313" key="2">
    <source>
        <dbReference type="Proteomes" id="UP001600894"/>
    </source>
</evidence>
<gene>
    <name evidence="1" type="ORF">F130042H8_10250</name>
</gene>
<organism evidence="1 2">
    <name type="scientific">Enterocloster alcoholdehydrogenati</name>
    <dbReference type="NCBI Taxonomy" id="2547410"/>
    <lineage>
        <taxon>Bacteria</taxon>
        <taxon>Bacillati</taxon>
        <taxon>Bacillota</taxon>
        <taxon>Clostridia</taxon>
        <taxon>Lachnospirales</taxon>
        <taxon>Lachnospiraceae</taxon>
        <taxon>Enterocloster</taxon>
    </lineage>
</organism>
<keyword evidence="2" id="KW-1185">Reference proteome</keyword>
<sequence>MWLGSSICGFEGMCETRITWKGGLFLFRRFREKTADFIWWDPNFLLEETAVLMYN</sequence>